<reference evidence="1 2" key="1">
    <citation type="submission" date="2016-07" db="EMBL/GenBank/DDBJ databases">
        <title>Pervasive Adenine N6-methylation of Active Genes in Fungi.</title>
        <authorList>
            <consortium name="DOE Joint Genome Institute"/>
            <person name="Mondo S.J."/>
            <person name="Dannebaum R.O."/>
            <person name="Kuo R.C."/>
            <person name="Labutti K."/>
            <person name="Haridas S."/>
            <person name="Kuo A."/>
            <person name="Salamov A."/>
            <person name="Ahrendt S.R."/>
            <person name="Lipzen A."/>
            <person name="Sullivan W."/>
            <person name="Andreopoulos W.B."/>
            <person name="Clum A."/>
            <person name="Lindquist E."/>
            <person name="Daum C."/>
            <person name="Ramamoorthy G.K."/>
            <person name="Gryganskyi A."/>
            <person name="Culley D."/>
            <person name="Magnuson J.K."/>
            <person name="James T.Y."/>
            <person name="O'Malley M.A."/>
            <person name="Stajich J.E."/>
            <person name="Spatafora J.W."/>
            <person name="Visel A."/>
            <person name="Grigoriev I.V."/>
        </authorList>
    </citation>
    <scope>NUCLEOTIDE SEQUENCE [LARGE SCALE GENOMIC DNA]</scope>
    <source>
        <strain evidence="1 2">CBS 115471</strain>
    </source>
</reference>
<name>A0A1Y1ZCV6_9PLEO</name>
<protein>
    <submittedName>
        <fullName evidence="1">Uncharacterized protein</fullName>
    </submittedName>
</protein>
<gene>
    <name evidence="1" type="ORF">BCR34DRAFT_570148</name>
</gene>
<dbReference type="AlphaFoldDB" id="A0A1Y1ZCV6"/>
<feature type="non-terminal residue" evidence="1">
    <location>
        <position position="459"/>
    </location>
</feature>
<dbReference type="EMBL" id="MCFA01000104">
    <property type="protein sequence ID" value="ORY08046.1"/>
    <property type="molecule type" value="Genomic_DNA"/>
</dbReference>
<sequence length="459" mass="53376">MDALPNEILVQIFAYCTRGIYPGSLGPDTTTLYNVCLVSPRFGALAQPLLYQYLQLNCSKSTYTTFRERFNARPDLRRAVRFVLLDTLSKDKGMPCLSHDDLKDLVQTLPNLEAFDSRCCDVTALVGWKSPAKPYERNIEKAFSGVKTMQLNMQESSIGSIEAVFRLPRLEHLILRRLHLKNAERLRLRTEARLPTASWDFEAPSISTLEIELHPDDGYGSGQDFMFCFSVLNRLHTLRILYQRRYFHQAEWRYIFKEPGAHFLESLRRLELRAIDSTRNCEMIYRHYNFKDRLKESKLEYMDVNFRSIFPRPAIFLTMPANTILMAADLRLPTTLRFLRLQFLENLEDVIVGWRVRGDAIKTFVGSIKDALPALEVVELEMHGIYDHGPYLVMLEKELRDFDITLHVFVYKSGETRGKSETTRVFWKRWAMDDKIGQTTWSDDLLSARCKSMGDFPTC</sequence>
<dbReference type="Proteomes" id="UP000193144">
    <property type="component" value="Unassembled WGS sequence"/>
</dbReference>
<evidence type="ECO:0000313" key="2">
    <source>
        <dbReference type="Proteomes" id="UP000193144"/>
    </source>
</evidence>
<comment type="caution">
    <text evidence="1">The sequence shown here is derived from an EMBL/GenBank/DDBJ whole genome shotgun (WGS) entry which is preliminary data.</text>
</comment>
<organism evidence="1 2">
    <name type="scientific">Clohesyomyces aquaticus</name>
    <dbReference type="NCBI Taxonomy" id="1231657"/>
    <lineage>
        <taxon>Eukaryota</taxon>
        <taxon>Fungi</taxon>
        <taxon>Dikarya</taxon>
        <taxon>Ascomycota</taxon>
        <taxon>Pezizomycotina</taxon>
        <taxon>Dothideomycetes</taxon>
        <taxon>Pleosporomycetidae</taxon>
        <taxon>Pleosporales</taxon>
        <taxon>Lindgomycetaceae</taxon>
        <taxon>Clohesyomyces</taxon>
    </lineage>
</organism>
<evidence type="ECO:0000313" key="1">
    <source>
        <dbReference type="EMBL" id="ORY08046.1"/>
    </source>
</evidence>
<accession>A0A1Y1ZCV6</accession>
<proteinExistence type="predicted"/>
<keyword evidence="2" id="KW-1185">Reference proteome</keyword>